<comment type="pathway">
    <text evidence="1">Carbohydrate degradation; glycolysis; pyruvate from D-glyceraldehyde 3-phosphate: step 5/5.</text>
</comment>
<dbReference type="NCBIfam" id="TIGR01064">
    <property type="entry name" value="pyruv_kin"/>
    <property type="match status" value="1"/>
</dbReference>
<dbReference type="GO" id="GO:0004743">
    <property type="term" value="F:pyruvate kinase activity"/>
    <property type="evidence" value="ECO:0007669"/>
    <property type="project" value="UniProtKB-EC"/>
</dbReference>
<dbReference type="PANTHER" id="PTHR11817">
    <property type="entry name" value="PYRUVATE KINASE"/>
    <property type="match status" value="1"/>
</dbReference>
<evidence type="ECO:0000256" key="8">
    <source>
        <dbReference type="ARBA" id="ARBA00022840"/>
    </source>
</evidence>
<dbReference type="InterPro" id="IPR011037">
    <property type="entry name" value="Pyrv_Knase-like_insert_dom_sf"/>
</dbReference>
<accession>A0A382AI20</accession>
<dbReference type="Gene3D" id="3.40.1380.20">
    <property type="entry name" value="Pyruvate kinase, C-terminal domain"/>
    <property type="match status" value="1"/>
</dbReference>
<dbReference type="InterPro" id="IPR001697">
    <property type="entry name" value="Pyr_Knase"/>
</dbReference>
<evidence type="ECO:0000259" key="13">
    <source>
        <dbReference type="Pfam" id="PF02887"/>
    </source>
</evidence>
<keyword evidence="5" id="KW-0479">Metal-binding</keyword>
<evidence type="ECO:0000256" key="2">
    <source>
        <dbReference type="ARBA" id="ARBA00008663"/>
    </source>
</evidence>
<protein>
    <recommendedName>
        <fullName evidence="3">pyruvate kinase</fullName>
        <ecNumber evidence="3">2.7.1.40</ecNumber>
    </recommendedName>
</protein>
<evidence type="ECO:0000256" key="3">
    <source>
        <dbReference type="ARBA" id="ARBA00012142"/>
    </source>
</evidence>
<dbReference type="GO" id="GO:0000287">
    <property type="term" value="F:magnesium ion binding"/>
    <property type="evidence" value="ECO:0007669"/>
    <property type="project" value="InterPro"/>
</dbReference>
<evidence type="ECO:0000256" key="4">
    <source>
        <dbReference type="ARBA" id="ARBA00022679"/>
    </source>
</evidence>
<dbReference type="GO" id="GO:0005524">
    <property type="term" value="F:ATP binding"/>
    <property type="evidence" value="ECO:0007669"/>
    <property type="project" value="UniProtKB-KW"/>
</dbReference>
<keyword evidence="11" id="KW-0670">Pyruvate</keyword>
<dbReference type="InterPro" id="IPR015793">
    <property type="entry name" value="Pyrv_Knase_brl"/>
</dbReference>
<comment type="similarity">
    <text evidence="2">Belongs to the pyruvate kinase family.</text>
</comment>
<keyword evidence="10" id="KW-0324">Glycolysis</keyword>
<keyword evidence="8" id="KW-0067">ATP-binding</keyword>
<keyword evidence="7" id="KW-0418">Kinase</keyword>
<evidence type="ECO:0000256" key="9">
    <source>
        <dbReference type="ARBA" id="ARBA00022842"/>
    </source>
</evidence>
<evidence type="ECO:0000313" key="14">
    <source>
        <dbReference type="EMBL" id="SVB01128.1"/>
    </source>
</evidence>
<keyword evidence="4" id="KW-0808">Transferase</keyword>
<dbReference type="InterPro" id="IPR015813">
    <property type="entry name" value="Pyrv/PenolPyrv_kinase-like_dom"/>
</dbReference>
<name>A0A382AI20_9ZZZZ</name>
<evidence type="ECO:0000256" key="10">
    <source>
        <dbReference type="ARBA" id="ARBA00023152"/>
    </source>
</evidence>
<evidence type="ECO:0000256" key="7">
    <source>
        <dbReference type="ARBA" id="ARBA00022777"/>
    </source>
</evidence>
<keyword evidence="6" id="KW-0547">Nucleotide-binding</keyword>
<dbReference type="Pfam" id="PF02887">
    <property type="entry name" value="PK_C"/>
    <property type="match status" value="1"/>
</dbReference>
<dbReference type="EC" id="2.7.1.40" evidence="3"/>
<sequence>MRKTKIIVTIGPSSRDPEILDQLLEAGMDCARLNFSHGTLEEHGEVIRTLRELSDRRERPVAILQDLGGIKLRLGQMANPVQLNPGDVVSMVSDAASDRPDVLPFPQAGVLRNLRPGHKVFISDGTVSLEVLEAGEDSVKMRVLSSAASISSFKGVNLPGVTIDQPVLTKADKVALQFGMQQDVDWVAVSFVRRSADITYAKDYLRSIGSNSLVMAKMERGDGIDNIDSILEEVDGVMVARGDMGVEIPMEQVPLVQKSMVKKANEAAKVSAIATQMLLSMVESPTPTRAEVSDITNAVLDGCDAILLSDETAMGKFPVETVKVAESTIRSAESIYPYHQEHSPRDRTQAVALAAGQLVKSLNSKPIVITSTGRAAFEVSRVRPENGVLVFSHDEAVLRKMCMGWGLYPVGVVPPERDVATLVGMLIDASLESGMVQDDDVVTIVHGFMPGVTGTTNTIQVLDVSEYLSRSSTRQTAAVVT</sequence>
<dbReference type="GO" id="GO:0016301">
    <property type="term" value="F:kinase activity"/>
    <property type="evidence" value="ECO:0007669"/>
    <property type="project" value="UniProtKB-KW"/>
</dbReference>
<evidence type="ECO:0000259" key="12">
    <source>
        <dbReference type="Pfam" id="PF00224"/>
    </source>
</evidence>
<evidence type="ECO:0000256" key="1">
    <source>
        <dbReference type="ARBA" id="ARBA00004997"/>
    </source>
</evidence>
<dbReference type="SUPFAM" id="SSF52935">
    <property type="entry name" value="PK C-terminal domain-like"/>
    <property type="match status" value="1"/>
</dbReference>
<dbReference type="AlphaFoldDB" id="A0A382AI20"/>
<dbReference type="InterPro" id="IPR015806">
    <property type="entry name" value="Pyrv_Knase_insert_dom_sf"/>
</dbReference>
<dbReference type="SUPFAM" id="SSF51621">
    <property type="entry name" value="Phosphoenolpyruvate/pyruvate domain"/>
    <property type="match status" value="1"/>
</dbReference>
<evidence type="ECO:0000256" key="5">
    <source>
        <dbReference type="ARBA" id="ARBA00022723"/>
    </source>
</evidence>
<proteinExistence type="inferred from homology"/>
<dbReference type="PRINTS" id="PR01050">
    <property type="entry name" value="PYRUVTKNASE"/>
</dbReference>
<gene>
    <name evidence="14" type="ORF">METZ01_LOCUS153982</name>
</gene>
<dbReference type="Pfam" id="PF00224">
    <property type="entry name" value="PK"/>
    <property type="match status" value="1"/>
</dbReference>
<feature type="domain" description="Pyruvate kinase C-terminal" evidence="13">
    <location>
        <begin position="349"/>
        <end position="462"/>
    </location>
</feature>
<evidence type="ECO:0000256" key="11">
    <source>
        <dbReference type="ARBA" id="ARBA00023317"/>
    </source>
</evidence>
<dbReference type="GO" id="GO:0030955">
    <property type="term" value="F:potassium ion binding"/>
    <property type="evidence" value="ECO:0007669"/>
    <property type="project" value="InterPro"/>
</dbReference>
<dbReference type="SUPFAM" id="SSF50800">
    <property type="entry name" value="PK beta-barrel domain-like"/>
    <property type="match status" value="1"/>
</dbReference>
<dbReference type="UniPathway" id="UPA00109">
    <property type="reaction ID" value="UER00188"/>
</dbReference>
<dbReference type="InterPro" id="IPR040442">
    <property type="entry name" value="Pyrv_kinase-like_dom_sf"/>
</dbReference>
<keyword evidence="9" id="KW-0460">Magnesium</keyword>
<dbReference type="EMBL" id="UINC01025478">
    <property type="protein sequence ID" value="SVB01128.1"/>
    <property type="molecule type" value="Genomic_DNA"/>
</dbReference>
<dbReference type="NCBIfam" id="NF004491">
    <property type="entry name" value="PRK05826.1"/>
    <property type="match status" value="1"/>
</dbReference>
<evidence type="ECO:0000256" key="6">
    <source>
        <dbReference type="ARBA" id="ARBA00022741"/>
    </source>
</evidence>
<dbReference type="InterPro" id="IPR036918">
    <property type="entry name" value="Pyrv_Knase_C_sf"/>
</dbReference>
<feature type="domain" description="Pyruvate kinase barrel" evidence="12">
    <location>
        <begin position="1"/>
        <end position="322"/>
    </location>
</feature>
<dbReference type="Gene3D" id="3.20.20.60">
    <property type="entry name" value="Phosphoenolpyruvate-binding domains"/>
    <property type="match status" value="1"/>
</dbReference>
<organism evidence="14">
    <name type="scientific">marine metagenome</name>
    <dbReference type="NCBI Taxonomy" id="408172"/>
    <lineage>
        <taxon>unclassified sequences</taxon>
        <taxon>metagenomes</taxon>
        <taxon>ecological metagenomes</taxon>
    </lineage>
</organism>
<dbReference type="Gene3D" id="2.40.33.10">
    <property type="entry name" value="PK beta-barrel domain-like"/>
    <property type="match status" value="1"/>
</dbReference>
<reference evidence="14" key="1">
    <citation type="submission" date="2018-05" db="EMBL/GenBank/DDBJ databases">
        <authorList>
            <person name="Lanie J.A."/>
            <person name="Ng W.-L."/>
            <person name="Kazmierczak K.M."/>
            <person name="Andrzejewski T.M."/>
            <person name="Davidsen T.M."/>
            <person name="Wayne K.J."/>
            <person name="Tettelin H."/>
            <person name="Glass J.I."/>
            <person name="Rusch D."/>
            <person name="Podicherti R."/>
            <person name="Tsui H.-C.T."/>
            <person name="Winkler M.E."/>
        </authorList>
    </citation>
    <scope>NUCLEOTIDE SEQUENCE</scope>
</reference>
<dbReference type="InterPro" id="IPR015795">
    <property type="entry name" value="Pyrv_Knase_C"/>
</dbReference>